<dbReference type="Gene3D" id="3.30.40.10">
    <property type="entry name" value="Zinc/RING finger domain, C3HC4 (zinc finger)"/>
    <property type="match status" value="1"/>
</dbReference>
<protein>
    <recommendedName>
        <fullName evidence="6">EF-hand domain-containing protein</fullName>
    </recommendedName>
</protein>
<evidence type="ECO:0000256" key="2">
    <source>
        <dbReference type="ARBA" id="ARBA00022771"/>
    </source>
</evidence>
<dbReference type="PROSITE" id="PS01359">
    <property type="entry name" value="ZF_PHD_1"/>
    <property type="match status" value="1"/>
</dbReference>
<dbReference type="PROSITE" id="PS00018">
    <property type="entry name" value="EF_HAND_1"/>
    <property type="match status" value="1"/>
</dbReference>
<dbReference type="Pfam" id="PF16744">
    <property type="entry name" value="zf-RING_15"/>
    <property type="match status" value="1"/>
</dbReference>
<keyword evidence="4" id="KW-0106">Calcium</keyword>
<dbReference type="AlphaFoldDB" id="A0A3S1BIY3"/>
<organism evidence="7 8">
    <name type="scientific">Elysia chlorotica</name>
    <name type="common">Eastern emerald elysia</name>
    <name type="synonym">Sea slug</name>
    <dbReference type="NCBI Taxonomy" id="188477"/>
    <lineage>
        <taxon>Eukaryota</taxon>
        <taxon>Metazoa</taxon>
        <taxon>Spiralia</taxon>
        <taxon>Lophotrochozoa</taxon>
        <taxon>Mollusca</taxon>
        <taxon>Gastropoda</taxon>
        <taxon>Heterobranchia</taxon>
        <taxon>Euthyneura</taxon>
        <taxon>Panpulmonata</taxon>
        <taxon>Sacoglossa</taxon>
        <taxon>Placobranchoidea</taxon>
        <taxon>Plakobranchidae</taxon>
        <taxon>Elysia</taxon>
    </lineage>
</organism>
<feature type="domain" description="EF-hand" evidence="6">
    <location>
        <begin position="261"/>
        <end position="296"/>
    </location>
</feature>
<evidence type="ECO:0000313" key="7">
    <source>
        <dbReference type="EMBL" id="RUS89417.1"/>
    </source>
</evidence>
<keyword evidence="5" id="KW-0175">Coiled coil</keyword>
<dbReference type="InterPro" id="IPR011992">
    <property type="entry name" value="EF-hand-dom_pair"/>
</dbReference>
<dbReference type="EMBL" id="RQTK01000056">
    <property type="protein sequence ID" value="RUS89417.1"/>
    <property type="molecule type" value="Genomic_DNA"/>
</dbReference>
<accession>A0A3S1BIY3</accession>
<evidence type="ECO:0000313" key="8">
    <source>
        <dbReference type="Proteomes" id="UP000271974"/>
    </source>
</evidence>
<keyword evidence="1" id="KW-0479">Metal-binding</keyword>
<dbReference type="Gene3D" id="1.10.238.10">
    <property type="entry name" value="EF-hand"/>
    <property type="match status" value="2"/>
</dbReference>
<dbReference type="SUPFAM" id="SSF57903">
    <property type="entry name" value="FYVE/PHD zinc finger"/>
    <property type="match status" value="1"/>
</dbReference>
<evidence type="ECO:0000259" key="6">
    <source>
        <dbReference type="PROSITE" id="PS50222"/>
    </source>
</evidence>
<dbReference type="InterPro" id="IPR013083">
    <property type="entry name" value="Znf_RING/FYVE/PHD"/>
</dbReference>
<evidence type="ECO:0000256" key="1">
    <source>
        <dbReference type="ARBA" id="ARBA00022723"/>
    </source>
</evidence>
<keyword evidence="2" id="KW-0863">Zinc-finger</keyword>
<dbReference type="InterPro" id="IPR031946">
    <property type="entry name" value="KIAA1045_Zf_RING"/>
</dbReference>
<dbReference type="InterPro" id="IPR011011">
    <property type="entry name" value="Znf_FYVE_PHD"/>
</dbReference>
<evidence type="ECO:0000256" key="4">
    <source>
        <dbReference type="ARBA" id="ARBA00022837"/>
    </source>
</evidence>
<dbReference type="InterPro" id="IPR018247">
    <property type="entry name" value="EF_Hand_1_Ca_BS"/>
</dbReference>
<proteinExistence type="predicted"/>
<dbReference type="PROSITE" id="PS50222">
    <property type="entry name" value="EF_HAND_2"/>
    <property type="match status" value="2"/>
</dbReference>
<dbReference type="OrthoDB" id="9978298at2759"/>
<keyword evidence="8" id="KW-1185">Reference proteome</keyword>
<evidence type="ECO:0000256" key="3">
    <source>
        <dbReference type="ARBA" id="ARBA00022833"/>
    </source>
</evidence>
<feature type="domain" description="EF-hand" evidence="6">
    <location>
        <begin position="167"/>
        <end position="202"/>
    </location>
</feature>
<comment type="caution">
    <text evidence="7">The sequence shown here is derived from an EMBL/GenBank/DDBJ whole genome shotgun (WGS) entry which is preliminary data.</text>
</comment>
<dbReference type="SUPFAM" id="SSF47473">
    <property type="entry name" value="EF-hand"/>
    <property type="match status" value="1"/>
</dbReference>
<dbReference type="InterPro" id="IPR019786">
    <property type="entry name" value="Zinc_finger_PHD-type_CS"/>
</dbReference>
<feature type="coiled-coil region" evidence="5">
    <location>
        <begin position="43"/>
        <end position="70"/>
    </location>
</feature>
<name>A0A3S1BIY3_ELYCH</name>
<evidence type="ECO:0000256" key="5">
    <source>
        <dbReference type="SAM" id="Coils"/>
    </source>
</evidence>
<dbReference type="GO" id="GO:0005509">
    <property type="term" value="F:calcium ion binding"/>
    <property type="evidence" value="ECO:0007669"/>
    <property type="project" value="InterPro"/>
</dbReference>
<dbReference type="Proteomes" id="UP000271974">
    <property type="component" value="Unassembled WGS sequence"/>
</dbReference>
<dbReference type="InterPro" id="IPR002048">
    <property type="entry name" value="EF_hand_dom"/>
</dbReference>
<keyword evidence="3" id="KW-0862">Zinc</keyword>
<gene>
    <name evidence="7" type="ORF">EGW08_002790</name>
</gene>
<dbReference type="GO" id="GO:0008270">
    <property type="term" value="F:zinc ion binding"/>
    <property type="evidence" value="ECO:0007669"/>
    <property type="project" value="UniProtKB-KW"/>
</dbReference>
<sequence>MGNQGSSNPGSEEGSTIMSKSTIAKLRVMTKFTHDHRLRVDERAELYSALAELRESRRRLSEDLAAEKAERTANRSMRGLGRIDVCSSKPSWEAYVNDKLCALCEKPARRTEGFPCRVCPRLFHRLCLSKCGECRDSDLQAANESALTNAGWSCYNCANLSLLLTEEELNVLIEDFEVFDTDKDEHISWKEFLAHVHESKVMHLGGHKRTMSEERDMRLDFKMADQDNDDTLDWWEFLNHQAKIILATRPKEELVKLLTEKEIIKCRTLFKTMDTDNDEILTVLEARQAVRKWCQRFEHGLDAPVSDMNVAVRRRSSRLPYSFCAIGVSCGHIRFLSDKLSEMASHIDIHAEIRAQMLVDADNCQKESISWSDFLAAQALYIICTRPNIRASTIEAVIQESHLDD</sequence>
<reference evidence="7 8" key="1">
    <citation type="submission" date="2019-01" db="EMBL/GenBank/DDBJ databases">
        <title>A draft genome assembly of the solar-powered sea slug Elysia chlorotica.</title>
        <authorList>
            <person name="Cai H."/>
            <person name="Li Q."/>
            <person name="Fang X."/>
            <person name="Li J."/>
            <person name="Curtis N.E."/>
            <person name="Altenburger A."/>
            <person name="Shibata T."/>
            <person name="Feng M."/>
            <person name="Maeda T."/>
            <person name="Schwartz J.A."/>
            <person name="Shigenobu S."/>
            <person name="Lundholm N."/>
            <person name="Nishiyama T."/>
            <person name="Yang H."/>
            <person name="Hasebe M."/>
            <person name="Li S."/>
            <person name="Pierce S.K."/>
            <person name="Wang J."/>
        </authorList>
    </citation>
    <scope>NUCLEOTIDE SEQUENCE [LARGE SCALE GENOMIC DNA]</scope>
    <source>
        <strain evidence="7">EC2010</strain>
        <tissue evidence="7">Whole organism of an adult</tissue>
    </source>
</reference>